<comment type="similarity">
    <text evidence="1">Belongs to the sigma-70 factor family. ECF subfamily.</text>
</comment>
<keyword evidence="2" id="KW-0805">Transcription regulation</keyword>
<evidence type="ECO:0000259" key="5">
    <source>
        <dbReference type="Pfam" id="PF07638"/>
    </source>
</evidence>
<name>A0A4U5JV14_9GAMM</name>
<evidence type="ECO:0000256" key="1">
    <source>
        <dbReference type="ARBA" id="ARBA00010641"/>
    </source>
</evidence>
<accession>A0A4U5JV14</accession>
<dbReference type="PANTHER" id="PTHR43133">
    <property type="entry name" value="RNA POLYMERASE ECF-TYPE SIGMA FACTO"/>
    <property type="match status" value="1"/>
</dbReference>
<keyword evidence="7" id="KW-1185">Reference proteome</keyword>
<dbReference type="InterPro" id="IPR014284">
    <property type="entry name" value="RNA_pol_sigma-70_dom"/>
</dbReference>
<dbReference type="NCBIfam" id="TIGR02999">
    <property type="entry name" value="Sig-70_X6"/>
    <property type="match status" value="1"/>
</dbReference>
<keyword evidence="4" id="KW-0804">Transcription</keyword>
<protein>
    <submittedName>
        <fullName evidence="6">Sigma-70 family RNA polymerase sigma factor</fullName>
    </submittedName>
</protein>
<dbReference type="GO" id="GO:0006352">
    <property type="term" value="P:DNA-templated transcription initiation"/>
    <property type="evidence" value="ECO:0007669"/>
    <property type="project" value="InterPro"/>
</dbReference>
<evidence type="ECO:0000256" key="3">
    <source>
        <dbReference type="ARBA" id="ARBA00023082"/>
    </source>
</evidence>
<organism evidence="6 7">
    <name type="scientific">Luteimonas gilva</name>
    <dbReference type="NCBI Taxonomy" id="2572684"/>
    <lineage>
        <taxon>Bacteria</taxon>
        <taxon>Pseudomonadati</taxon>
        <taxon>Pseudomonadota</taxon>
        <taxon>Gammaproteobacteria</taxon>
        <taxon>Lysobacterales</taxon>
        <taxon>Lysobacteraceae</taxon>
        <taxon>Luteimonas</taxon>
    </lineage>
</organism>
<evidence type="ECO:0000313" key="7">
    <source>
        <dbReference type="Proteomes" id="UP000308707"/>
    </source>
</evidence>
<proteinExistence type="inferred from homology"/>
<dbReference type="InterPro" id="IPR053812">
    <property type="entry name" value="HTH_Sigma70_ECF-like"/>
</dbReference>
<dbReference type="Pfam" id="PF07638">
    <property type="entry name" value="Sigma70_ECF"/>
    <property type="match status" value="1"/>
</dbReference>
<dbReference type="Proteomes" id="UP000308707">
    <property type="component" value="Unassembled WGS sequence"/>
</dbReference>
<dbReference type="InterPro" id="IPR013324">
    <property type="entry name" value="RNA_pol_sigma_r3/r4-like"/>
</dbReference>
<dbReference type="AlphaFoldDB" id="A0A4U5JV14"/>
<evidence type="ECO:0000313" key="6">
    <source>
        <dbReference type="EMBL" id="TKR30259.1"/>
    </source>
</evidence>
<sequence length="206" mass="23338">MSKTKLSETLEAISRGDGAAQKQLSQEIYNQLRVIARHRLGGQARTNLNTTVLVHEAYLKILDVPDADDRMDRARFFALASKTMRNLLVDYLRARNAVKRGGGQIMATLDLDRENGDDGKDDLIDVLAVDKALQALGKIDARLVNVVECRFFAGMNYDEIALAHDMSERTVRRDWRRARAFLRAHMDEQPLDEQSLDEQALDDELP</sequence>
<evidence type="ECO:0000256" key="4">
    <source>
        <dbReference type="ARBA" id="ARBA00023163"/>
    </source>
</evidence>
<dbReference type="Gene3D" id="1.10.10.10">
    <property type="entry name" value="Winged helix-like DNA-binding domain superfamily/Winged helix DNA-binding domain"/>
    <property type="match status" value="1"/>
</dbReference>
<dbReference type="InterPro" id="IPR036388">
    <property type="entry name" value="WH-like_DNA-bd_sf"/>
</dbReference>
<dbReference type="InterPro" id="IPR039425">
    <property type="entry name" value="RNA_pol_sigma-70-like"/>
</dbReference>
<keyword evidence="3" id="KW-0731">Sigma factor</keyword>
<dbReference type="EMBL" id="SZUA01000002">
    <property type="protein sequence ID" value="TKR30259.1"/>
    <property type="molecule type" value="Genomic_DNA"/>
</dbReference>
<dbReference type="OrthoDB" id="128473at2"/>
<dbReference type="InterPro" id="IPR013325">
    <property type="entry name" value="RNA_pol_sigma_r2"/>
</dbReference>
<comment type="caution">
    <text evidence="6">The sequence shown here is derived from an EMBL/GenBank/DDBJ whole genome shotgun (WGS) entry which is preliminary data.</text>
</comment>
<dbReference type="InterPro" id="IPR011517">
    <property type="entry name" value="RNA_pol_sigma70_ECF-like"/>
</dbReference>
<dbReference type="SUPFAM" id="SSF88946">
    <property type="entry name" value="Sigma2 domain of RNA polymerase sigma factors"/>
    <property type="match status" value="1"/>
</dbReference>
<dbReference type="SUPFAM" id="SSF88659">
    <property type="entry name" value="Sigma3 and sigma4 domains of RNA polymerase sigma factors"/>
    <property type="match status" value="1"/>
</dbReference>
<evidence type="ECO:0000256" key="2">
    <source>
        <dbReference type="ARBA" id="ARBA00023015"/>
    </source>
</evidence>
<dbReference type="PANTHER" id="PTHR43133:SF39">
    <property type="entry name" value="SIMILAR TO RNA POLYMERASE SIGMA-E FACTOR"/>
    <property type="match status" value="1"/>
</dbReference>
<dbReference type="RefSeq" id="WP_137266689.1">
    <property type="nucleotide sequence ID" value="NZ_SZUA01000002.1"/>
</dbReference>
<feature type="domain" description="RNA polymerase sigma-70 ECF-like HTH" evidence="5">
    <location>
        <begin position="4"/>
        <end position="187"/>
    </location>
</feature>
<dbReference type="NCBIfam" id="TIGR02937">
    <property type="entry name" value="sigma70-ECF"/>
    <property type="match status" value="1"/>
</dbReference>
<gene>
    <name evidence="6" type="ORF">FCE95_08970</name>
</gene>
<dbReference type="GO" id="GO:0016987">
    <property type="term" value="F:sigma factor activity"/>
    <property type="evidence" value="ECO:0007669"/>
    <property type="project" value="UniProtKB-KW"/>
</dbReference>
<reference evidence="6 7" key="1">
    <citation type="submission" date="2019-04" db="EMBL/GenBank/DDBJ databases">
        <title>Reference strain of H23.</title>
        <authorList>
            <person name="Luo X."/>
        </authorList>
    </citation>
    <scope>NUCLEOTIDE SEQUENCE [LARGE SCALE GENOMIC DNA]</scope>
    <source>
        <strain evidence="6 7">H23</strain>
    </source>
</reference>